<keyword evidence="3" id="KW-1185">Reference proteome</keyword>
<dbReference type="AlphaFoldDB" id="A0A4R3MS09"/>
<reference evidence="2 3" key="1">
    <citation type="submission" date="2019-03" db="EMBL/GenBank/DDBJ databases">
        <title>Genomic Encyclopedia of Type Strains, Phase IV (KMG-IV): sequencing the most valuable type-strain genomes for metagenomic binning, comparative biology and taxonomic classification.</title>
        <authorList>
            <person name="Goeker M."/>
        </authorList>
    </citation>
    <scope>NUCLEOTIDE SEQUENCE [LARGE SCALE GENOMIC DNA]</scope>
    <source>
        <strain evidence="2 3">DSM 13587</strain>
    </source>
</reference>
<organism evidence="2 3">
    <name type="scientific">Thiobaca trueperi</name>
    <dbReference type="NCBI Taxonomy" id="127458"/>
    <lineage>
        <taxon>Bacteria</taxon>
        <taxon>Pseudomonadati</taxon>
        <taxon>Pseudomonadota</taxon>
        <taxon>Gammaproteobacteria</taxon>
        <taxon>Chromatiales</taxon>
        <taxon>Chromatiaceae</taxon>
        <taxon>Thiobaca</taxon>
    </lineage>
</organism>
<keyword evidence="1" id="KW-0812">Transmembrane</keyword>
<evidence type="ECO:0000313" key="3">
    <source>
        <dbReference type="Proteomes" id="UP000295717"/>
    </source>
</evidence>
<feature type="transmembrane region" description="Helical" evidence="1">
    <location>
        <begin position="12"/>
        <end position="36"/>
    </location>
</feature>
<dbReference type="RefSeq" id="WP_132978158.1">
    <property type="nucleotide sequence ID" value="NZ_SMAO01000009.1"/>
</dbReference>
<accession>A0A4R3MS09</accession>
<dbReference type="Proteomes" id="UP000295717">
    <property type="component" value="Unassembled WGS sequence"/>
</dbReference>
<comment type="caution">
    <text evidence="2">The sequence shown here is derived from an EMBL/GenBank/DDBJ whole genome shotgun (WGS) entry which is preliminary data.</text>
</comment>
<keyword evidence="1" id="KW-0472">Membrane</keyword>
<evidence type="ECO:0000313" key="2">
    <source>
        <dbReference type="EMBL" id="TCT19160.1"/>
    </source>
</evidence>
<name>A0A4R3MS09_9GAMM</name>
<gene>
    <name evidence="2" type="ORF">EDC35_10938</name>
</gene>
<feature type="transmembrane region" description="Helical" evidence="1">
    <location>
        <begin position="94"/>
        <end position="114"/>
    </location>
</feature>
<keyword evidence="1" id="KW-1133">Transmembrane helix</keyword>
<dbReference type="EMBL" id="SMAO01000009">
    <property type="protein sequence ID" value="TCT19160.1"/>
    <property type="molecule type" value="Genomic_DNA"/>
</dbReference>
<evidence type="ECO:0000256" key="1">
    <source>
        <dbReference type="SAM" id="Phobius"/>
    </source>
</evidence>
<sequence length="170" mass="19035">MKFWHKIFQLGHFIISLLFVICAVVLIVLATLQLWHSLQLDRALSLLRRLNGVLESIAFLTVAVAALELGQTLLEEEVQREAHMSAPTRVRRFLSRFMVVLVVSLSIETLVLVFRVGHDAPEQLPYAASVGLVAAVLLAAWGVFIRFNCSAEELEPEAMALAKQEDEKLE</sequence>
<proteinExistence type="predicted"/>
<dbReference type="OrthoDB" id="5985722at2"/>
<feature type="transmembrane region" description="Helical" evidence="1">
    <location>
        <begin position="126"/>
        <end position="145"/>
    </location>
</feature>
<feature type="transmembrane region" description="Helical" evidence="1">
    <location>
        <begin position="56"/>
        <end position="74"/>
    </location>
</feature>
<protein>
    <submittedName>
        <fullName evidence="2">Uncharacterized protein</fullName>
    </submittedName>
</protein>